<evidence type="ECO:0000259" key="1">
    <source>
        <dbReference type="Pfam" id="PF03732"/>
    </source>
</evidence>
<sequence length="157" mass="18228">MDPRPRQPPPGSSSPLLAWAMAKRHRPPPRYYKIDFPTYDGSVDPLNWLNQCEQFFRGQRTLITDRTWLASYHLNGAAQTWYYALEQDEGMPTWERFKEVCILRFGPPVRGTRLSELARLPFTSTVQDYADRFNAMLGHTRKLDAPQKAELPRPHPG</sequence>
<dbReference type="EMBL" id="CP144751">
    <property type="protein sequence ID" value="WVZ84981.1"/>
    <property type="molecule type" value="Genomic_DNA"/>
</dbReference>
<proteinExistence type="predicted"/>
<accession>A0AAQ3X4W5</accession>
<organism evidence="2 3">
    <name type="scientific">Paspalum notatum var. saurae</name>
    <dbReference type="NCBI Taxonomy" id="547442"/>
    <lineage>
        <taxon>Eukaryota</taxon>
        <taxon>Viridiplantae</taxon>
        <taxon>Streptophyta</taxon>
        <taxon>Embryophyta</taxon>
        <taxon>Tracheophyta</taxon>
        <taxon>Spermatophyta</taxon>
        <taxon>Magnoliopsida</taxon>
        <taxon>Liliopsida</taxon>
        <taxon>Poales</taxon>
        <taxon>Poaceae</taxon>
        <taxon>PACMAD clade</taxon>
        <taxon>Panicoideae</taxon>
        <taxon>Andropogonodae</taxon>
        <taxon>Paspaleae</taxon>
        <taxon>Paspalinae</taxon>
        <taxon>Paspalum</taxon>
    </lineage>
</organism>
<evidence type="ECO:0000313" key="2">
    <source>
        <dbReference type="EMBL" id="WVZ84981.1"/>
    </source>
</evidence>
<name>A0AAQ3X4W5_PASNO</name>
<evidence type="ECO:0000313" key="3">
    <source>
        <dbReference type="Proteomes" id="UP001341281"/>
    </source>
</evidence>
<dbReference type="Pfam" id="PF03732">
    <property type="entry name" value="Retrotrans_gag"/>
    <property type="match status" value="1"/>
</dbReference>
<protein>
    <recommendedName>
        <fullName evidence="1">Retrotransposon gag domain-containing protein</fullName>
    </recommendedName>
</protein>
<dbReference type="InterPro" id="IPR005162">
    <property type="entry name" value="Retrotrans_gag_dom"/>
</dbReference>
<dbReference type="Proteomes" id="UP001341281">
    <property type="component" value="Chromosome 07"/>
</dbReference>
<reference evidence="2 3" key="1">
    <citation type="submission" date="2024-02" db="EMBL/GenBank/DDBJ databases">
        <title>High-quality chromosome-scale genome assembly of Pensacola bahiagrass (Paspalum notatum Flugge var. saurae).</title>
        <authorList>
            <person name="Vega J.M."/>
            <person name="Podio M."/>
            <person name="Orjuela J."/>
            <person name="Siena L.A."/>
            <person name="Pessino S.C."/>
            <person name="Combes M.C."/>
            <person name="Mariac C."/>
            <person name="Albertini E."/>
            <person name="Pupilli F."/>
            <person name="Ortiz J.P.A."/>
            <person name="Leblanc O."/>
        </authorList>
    </citation>
    <scope>NUCLEOTIDE SEQUENCE [LARGE SCALE GENOMIC DNA]</scope>
    <source>
        <strain evidence="2">R1</strain>
        <tissue evidence="2">Leaf</tissue>
    </source>
</reference>
<dbReference type="AlphaFoldDB" id="A0AAQ3X4W5"/>
<keyword evidence="3" id="KW-1185">Reference proteome</keyword>
<feature type="domain" description="Retrotransposon gag" evidence="1">
    <location>
        <begin position="69"/>
        <end position="141"/>
    </location>
</feature>
<gene>
    <name evidence="2" type="ORF">U9M48_031946</name>
</gene>